<gene>
    <name evidence="3" type="ORF">GSONMT00038081001</name>
</gene>
<feature type="chain" id="PRO_5001597359" description="EMC1 first beta-propeller domain-containing protein" evidence="1">
    <location>
        <begin position="27"/>
        <end position="216"/>
    </location>
</feature>
<dbReference type="InterPro" id="IPR058545">
    <property type="entry name" value="Beta-prop_EMC1_1st"/>
</dbReference>
<dbReference type="PANTHER" id="PTHR21573">
    <property type="entry name" value="ER MEMBRANE PROTEIN COMPLEX SUBUNIT 1"/>
    <property type="match status" value="1"/>
</dbReference>
<organism evidence="3 4">
    <name type="scientific">Oncorhynchus mykiss</name>
    <name type="common">Rainbow trout</name>
    <name type="synonym">Salmo gairdneri</name>
    <dbReference type="NCBI Taxonomy" id="8022"/>
    <lineage>
        <taxon>Eukaryota</taxon>
        <taxon>Metazoa</taxon>
        <taxon>Chordata</taxon>
        <taxon>Craniata</taxon>
        <taxon>Vertebrata</taxon>
        <taxon>Euteleostomi</taxon>
        <taxon>Actinopterygii</taxon>
        <taxon>Neopterygii</taxon>
        <taxon>Teleostei</taxon>
        <taxon>Protacanthopterygii</taxon>
        <taxon>Salmoniformes</taxon>
        <taxon>Salmonidae</taxon>
        <taxon>Salmoninae</taxon>
        <taxon>Oncorhynchus</taxon>
    </lineage>
</organism>
<name>A0A060YSQ5_ONCMY</name>
<dbReference type="GO" id="GO:0034975">
    <property type="term" value="P:protein folding in endoplasmic reticulum"/>
    <property type="evidence" value="ECO:0007669"/>
    <property type="project" value="TreeGrafter"/>
</dbReference>
<protein>
    <recommendedName>
        <fullName evidence="2">EMC1 first beta-propeller domain-containing protein</fullName>
    </recommendedName>
</protein>
<dbReference type="InterPro" id="IPR011047">
    <property type="entry name" value="Quinoprotein_ADH-like_sf"/>
</dbReference>
<reference evidence="3" key="2">
    <citation type="submission" date="2014-03" db="EMBL/GenBank/DDBJ databases">
        <authorList>
            <person name="Genoscope - CEA"/>
        </authorList>
    </citation>
    <scope>NUCLEOTIDE SEQUENCE</scope>
</reference>
<keyword evidence="1" id="KW-0732">Signal</keyword>
<dbReference type="STRING" id="8022.A0A060YSQ5"/>
<evidence type="ECO:0000313" key="4">
    <source>
        <dbReference type="Proteomes" id="UP000193380"/>
    </source>
</evidence>
<dbReference type="EMBL" id="FR918184">
    <property type="protein sequence ID" value="CDQ94612.1"/>
    <property type="molecule type" value="Genomic_DNA"/>
</dbReference>
<feature type="domain" description="EMC1 first beta-propeller" evidence="2">
    <location>
        <begin position="26"/>
        <end position="209"/>
    </location>
</feature>
<dbReference type="Pfam" id="PF25293">
    <property type="entry name" value="Beta-prop_EMC1_N"/>
    <property type="match status" value="1"/>
</dbReference>
<evidence type="ECO:0000313" key="3">
    <source>
        <dbReference type="EMBL" id="CDQ94612.1"/>
    </source>
</evidence>
<dbReference type="InterPro" id="IPR015943">
    <property type="entry name" value="WD40/YVTN_repeat-like_dom_sf"/>
</dbReference>
<sequence>MKPPAKMSKPTSLFVIFFSLFVMSEAVFEDQVGKFDWRQQYVGKTLFAHFDSHSQSSKKLFLATDKNIFASFNARTGELFWRHVDKAGPEGTIDILLLHGQDALMVVGGGRLLRSWDTNMGGLNWEAVLDTGRCDTVKHVAVLKKAAISLHYLTNGHQKWVENLPDSDAVQYQAVYSGGEEEVYVLGVVPNSHLTIIAYSLEDGEIIKQVFWSRTL</sequence>
<reference evidence="3" key="1">
    <citation type="journal article" date="2014" name="Nat. Commun.">
        <title>The rainbow trout genome provides novel insights into evolution after whole-genome duplication in vertebrates.</title>
        <authorList>
            <person name="Berthelot C."/>
            <person name="Brunet F."/>
            <person name="Chalopin D."/>
            <person name="Juanchich A."/>
            <person name="Bernard M."/>
            <person name="Noel B."/>
            <person name="Bento P."/>
            <person name="Da Silva C."/>
            <person name="Labadie K."/>
            <person name="Alberti A."/>
            <person name="Aury J.M."/>
            <person name="Louis A."/>
            <person name="Dehais P."/>
            <person name="Bardou P."/>
            <person name="Montfort J."/>
            <person name="Klopp C."/>
            <person name="Cabau C."/>
            <person name="Gaspin C."/>
            <person name="Thorgaard G.H."/>
            <person name="Boussaha M."/>
            <person name="Quillet E."/>
            <person name="Guyomard R."/>
            <person name="Galiana D."/>
            <person name="Bobe J."/>
            <person name="Volff J.N."/>
            <person name="Genet C."/>
            <person name="Wincker P."/>
            <person name="Jaillon O."/>
            <person name="Roest Crollius H."/>
            <person name="Guiguen Y."/>
        </authorList>
    </citation>
    <scope>NUCLEOTIDE SEQUENCE [LARGE SCALE GENOMIC DNA]</scope>
</reference>
<feature type="signal peptide" evidence="1">
    <location>
        <begin position="1"/>
        <end position="26"/>
    </location>
</feature>
<proteinExistence type="predicted"/>
<dbReference type="Proteomes" id="UP000193380">
    <property type="component" value="Unassembled WGS sequence"/>
</dbReference>
<dbReference type="InterPro" id="IPR026895">
    <property type="entry name" value="EMC1"/>
</dbReference>
<evidence type="ECO:0000256" key="1">
    <source>
        <dbReference type="SAM" id="SignalP"/>
    </source>
</evidence>
<dbReference type="SUPFAM" id="SSF50998">
    <property type="entry name" value="Quinoprotein alcohol dehydrogenase-like"/>
    <property type="match status" value="1"/>
</dbReference>
<dbReference type="PANTHER" id="PTHR21573:SF0">
    <property type="entry name" value="ER MEMBRANE PROTEIN COMPLEX SUBUNIT 1"/>
    <property type="match status" value="1"/>
</dbReference>
<dbReference type="AlphaFoldDB" id="A0A060YSQ5"/>
<dbReference type="PaxDb" id="8022-A0A060YSQ5"/>
<evidence type="ECO:0000259" key="2">
    <source>
        <dbReference type="Pfam" id="PF25293"/>
    </source>
</evidence>
<accession>A0A060YSQ5</accession>
<dbReference type="GO" id="GO:0072546">
    <property type="term" value="C:EMC complex"/>
    <property type="evidence" value="ECO:0007669"/>
    <property type="project" value="InterPro"/>
</dbReference>
<dbReference type="Gene3D" id="2.130.10.10">
    <property type="entry name" value="YVTN repeat-like/Quinoprotein amine dehydrogenase"/>
    <property type="match status" value="1"/>
</dbReference>